<evidence type="ECO:0000313" key="1">
    <source>
        <dbReference type="EMBL" id="QJA93501.1"/>
    </source>
</evidence>
<accession>A0A6M3LKC2</accession>
<name>A0A6M3LKC2_9ZZZZ</name>
<gene>
    <name evidence="1" type="ORF">MM415B04213_0015</name>
</gene>
<organism evidence="1">
    <name type="scientific">viral metagenome</name>
    <dbReference type="NCBI Taxonomy" id="1070528"/>
    <lineage>
        <taxon>unclassified sequences</taxon>
        <taxon>metagenomes</taxon>
        <taxon>organismal metagenomes</taxon>
    </lineage>
</organism>
<sequence length="153" mass="17023">MLGVELVINVDRLTELAGSLVNLLMEKNEAYGDSFFQSGKVIKILYPNGVTTDQYDDLLVIVRLLDKLFRVATRKDAFGESPWNDSAGYCLLAVLRDDIVNTELANSIIDDIANQSQVPPWCRAHSCGYWSNPPVARRLCADCRHNSTTGDSE</sequence>
<dbReference type="EMBL" id="MT143153">
    <property type="protein sequence ID" value="QJA93501.1"/>
    <property type="molecule type" value="Genomic_DNA"/>
</dbReference>
<protein>
    <submittedName>
        <fullName evidence="1">Uncharacterized protein</fullName>
    </submittedName>
</protein>
<dbReference type="AlphaFoldDB" id="A0A6M3LKC2"/>
<proteinExistence type="predicted"/>
<reference evidence="1" key="1">
    <citation type="submission" date="2020-03" db="EMBL/GenBank/DDBJ databases">
        <title>The deep terrestrial virosphere.</title>
        <authorList>
            <person name="Holmfeldt K."/>
            <person name="Nilsson E."/>
            <person name="Simone D."/>
            <person name="Lopez-Fernandez M."/>
            <person name="Wu X."/>
            <person name="de Brujin I."/>
            <person name="Lundin D."/>
            <person name="Andersson A."/>
            <person name="Bertilsson S."/>
            <person name="Dopson M."/>
        </authorList>
    </citation>
    <scope>NUCLEOTIDE SEQUENCE</scope>
    <source>
        <strain evidence="1">MM415B04213</strain>
    </source>
</reference>